<keyword evidence="1" id="KW-1133">Transmembrane helix</keyword>
<name>A0A5E8B3B4_9ASCO</name>
<organism evidence="2 3">
    <name type="scientific">Magnusiomyces paraingens</name>
    <dbReference type="NCBI Taxonomy" id="2606893"/>
    <lineage>
        <taxon>Eukaryota</taxon>
        <taxon>Fungi</taxon>
        <taxon>Dikarya</taxon>
        <taxon>Ascomycota</taxon>
        <taxon>Saccharomycotina</taxon>
        <taxon>Dipodascomycetes</taxon>
        <taxon>Dipodascales</taxon>
        <taxon>Dipodascaceae</taxon>
        <taxon>Magnusiomyces</taxon>
    </lineage>
</organism>
<dbReference type="Pfam" id="PF10315">
    <property type="entry name" value="Aim19"/>
    <property type="match status" value="1"/>
</dbReference>
<keyword evidence="1" id="KW-0472">Membrane</keyword>
<dbReference type="GO" id="GO:0005739">
    <property type="term" value="C:mitochondrion"/>
    <property type="evidence" value="ECO:0007669"/>
    <property type="project" value="TreeGrafter"/>
</dbReference>
<dbReference type="RefSeq" id="XP_031851594.1">
    <property type="nucleotide sequence ID" value="XM_031995703.1"/>
</dbReference>
<dbReference type="InterPro" id="IPR019419">
    <property type="entry name" value="AIM19"/>
</dbReference>
<evidence type="ECO:0000313" key="3">
    <source>
        <dbReference type="Proteomes" id="UP000398389"/>
    </source>
</evidence>
<reference evidence="2 3" key="1">
    <citation type="submission" date="2019-09" db="EMBL/GenBank/DDBJ databases">
        <authorList>
            <person name="Brejova B."/>
        </authorList>
    </citation>
    <scope>NUCLEOTIDE SEQUENCE [LARGE SCALE GENOMIC DNA]</scope>
</reference>
<dbReference type="Proteomes" id="UP000398389">
    <property type="component" value="Unassembled WGS sequence"/>
</dbReference>
<feature type="transmembrane region" description="Helical" evidence="1">
    <location>
        <begin position="97"/>
        <end position="117"/>
    </location>
</feature>
<keyword evidence="3" id="KW-1185">Reference proteome</keyword>
<dbReference type="GeneID" id="43579803"/>
<gene>
    <name evidence="2" type="ORF">SAPINGB_P000980</name>
</gene>
<accession>A0A5E8B3B4</accession>
<sequence length="131" mass="14018">MSQSQNNTKTTSESTVVKTMWGQAVASTETPIPAWSFAVGSFRPGTKGIVGFSLAQILGGYMIYDDDLINGAGFSSVWSALYLLAYGRPAVKSVRPLPLGLAAMAGFNAVYYGRHFFFPKNRASLPENGGI</sequence>
<evidence type="ECO:0000313" key="2">
    <source>
        <dbReference type="EMBL" id="VVT45967.1"/>
    </source>
</evidence>
<dbReference type="OrthoDB" id="5554402at2759"/>
<protein>
    <submittedName>
        <fullName evidence="2">Uncharacterized protein</fullName>
    </submittedName>
</protein>
<dbReference type="PANTHER" id="PTHR28177:SF1">
    <property type="entry name" value="ALTERED INHERITANCE OF MITOCHONDRIA PROTEIN 19, MITOCHONDRIAL"/>
    <property type="match status" value="1"/>
</dbReference>
<evidence type="ECO:0000256" key="1">
    <source>
        <dbReference type="SAM" id="Phobius"/>
    </source>
</evidence>
<feature type="transmembrane region" description="Helical" evidence="1">
    <location>
        <begin position="68"/>
        <end position="85"/>
    </location>
</feature>
<keyword evidence="1" id="KW-0812">Transmembrane</keyword>
<proteinExistence type="predicted"/>
<dbReference type="PANTHER" id="PTHR28177">
    <property type="entry name" value="ALTERED INHERITANCE OF MITOCHONDRIA PROTEIN 19, MITOCHONDRIAL"/>
    <property type="match status" value="1"/>
</dbReference>
<dbReference type="AlphaFoldDB" id="A0A5E8B3B4"/>
<dbReference type="EMBL" id="CABVLU010000001">
    <property type="protein sequence ID" value="VVT45967.1"/>
    <property type="molecule type" value="Genomic_DNA"/>
</dbReference>